<gene>
    <name evidence="1" type="ORF">H4W81_005391</name>
</gene>
<dbReference type="InterPro" id="IPR043129">
    <property type="entry name" value="ATPase_NBD"/>
</dbReference>
<dbReference type="Proteomes" id="UP000661607">
    <property type="component" value="Unassembled WGS sequence"/>
</dbReference>
<dbReference type="SUPFAM" id="SSF53067">
    <property type="entry name" value="Actin-like ATPase domain"/>
    <property type="match status" value="1"/>
</dbReference>
<evidence type="ECO:0000313" key="2">
    <source>
        <dbReference type="Proteomes" id="UP000661607"/>
    </source>
</evidence>
<sequence length="170" mass="17271">MSLVLGVDAGGHLAADEAASRESPARESPVRRWAVCVGRVSEAGEVVDRIAATVQSRPPLALAELAPLVSRAATEGDPAALSIVAAAATRLLRTVTEVRGPGERSPIVLAGSVLTTEGPVRRAVPAQLEQRWTAAAVSVAGDGAGAAAWLAALDLHGPARAAPLHSRFVG</sequence>
<dbReference type="RefSeq" id="WP_192777314.1">
    <property type="nucleotide sequence ID" value="NZ_BAAASY010000002.1"/>
</dbReference>
<evidence type="ECO:0008006" key="3">
    <source>
        <dbReference type="Google" id="ProtNLM"/>
    </source>
</evidence>
<protein>
    <recommendedName>
        <fullName evidence="3">ATPase BadF/BadG/BcrA/BcrD type domain-containing protein</fullName>
    </recommendedName>
</protein>
<organism evidence="1 2">
    <name type="scientific">Nonomuraea africana</name>
    <dbReference type="NCBI Taxonomy" id="46171"/>
    <lineage>
        <taxon>Bacteria</taxon>
        <taxon>Bacillati</taxon>
        <taxon>Actinomycetota</taxon>
        <taxon>Actinomycetes</taxon>
        <taxon>Streptosporangiales</taxon>
        <taxon>Streptosporangiaceae</taxon>
        <taxon>Nonomuraea</taxon>
    </lineage>
</organism>
<proteinExistence type="predicted"/>
<accession>A0ABR9KKR1</accession>
<reference evidence="1 2" key="1">
    <citation type="submission" date="2020-10" db="EMBL/GenBank/DDBJ databases">
        <title>Sequencing the genomes of 1000 actinobacteria strains.</title>
        <authorList>
            <person name="Klenk H.-P."/>
        </authorList>
    </citation>
    <scope>NUCLEOTIDE SEQUENCE [LARGE SCALE GENOMIC DNA]</scope>
    <source>
        <strain evidence="1 2">DSM 43748</strain>
    </source>
</reference>
<keyword evidence="2" id="KW-1185">Reference proteome</keyword>
<name>A0ABR9KKR1_9ACTN</name>
<comment type="caution">
    <text evidence="1">The sequence shown here is derived from an EMBL/GenBank/DDBJ whole genome shotgun (WGS) entry which is preliminary data.</text>
</comment>
<evidence type="ECO:0000313" key="1">
    <source>
        <dbReference type="EMBL" id="MBE1562612.1"/>
    </source>
</evidence>
<dbReference type="Gene3D" id="3.30.420.40">
    <property type="match status" value="1"/>
</dbReference>
<dbReference type="EMBL" id="JADBEF010000001">
    <property type="protein sequence ID" value="MBE1562612.1"/>
    <property type="molecule type" value="Genomic_DNA"/>
</dbReference>